<reference evidence="2 3" key="1">
    <citation type="submission" date="2018-07" db="EMBL/GenBank/DDBJ databases">
        <title>Genomic Encyclopedia of Type Strains, Phase IV (KMG-IV): sequencing the most valuable type-strain genomes for metagenomic binning, comparative biology and taxonomic classification.</title>
        <authorList>
            <person name="Goeker M."/>
        </authorList>
    </citation>
    <scope>NUCLEOTIDE SEQUENCE [LARGE SCALE GENOMIC DNA]</scope>
    <source>
        <strain evidence="2 3">DSM 21634</strain>
    </source>
</reference>
<dbReference type="EMBL" id="QPJK01000015">
    <property type="protein sequence ID" value="RCW64513.1"/>
    <property type="molecule type" value="Genomic_DNA"/>
</dbReference>
<accession>A0A368X977</accession>
<gene>
    <name evidence="2" type="ORF">DES41_115137</name>
</gene>
<organism evidence="2 3">
    <name type="scientific">Pseudorhodoferax soli</name>
    <dbReference type="NCBI Taxonomy" id="545864"/>
    <lineage>
        <taxon>Bacteria</taxon>
        <taxon>Pseudomonadati</taxon>
        <taxon>Pseudomonadota</taxon>
        <taxon>Betaproteobacteria</taxon>
        <taxon>Burkholderiales</taxon>
        <taxon>Comamonadaceae</taxon>
    </lineage>
</organism>
<dbReference type="Proteomes" id="UP000252884">
    <property type="component" value="Unassembled WGS sequence"/>
</dbReference>
<keyword evidence="1" id="KW-1277">Toxin-antitoxin system</keyword>
<evidence type="ECO:0000256" key="1">
    <source>
        <dbReference type="ARBA" id="ARBA00022649"/>
    </source>
</evidence>
<dbReference type="RefSeq" id="WP_245966027.1">
    <property type="nucleotide sequence ID" value="NZ_QPJK01000015.1"/>
</dbReference>
<proteinExistence type="predicted"/>
<protein>
    <submittedName>
        <fullName evidence="2">Antitoxin CcdA</fullName>
    </submittedName>
</protein>
<sequence>MRIKDADMTDLAERRKRAINLSLNEALVDEARRYSPNLSATVEALLTEYVHRESAAQAERRQRADACTAGWNEVHARIGSLADEHTTL</sequence>
<name>A0A368X977_9BURK</name>
<dbReference type="InterPro" id="IPR009956">
    <property type="entry name" value="Post-segregation_anti-tox_CcdA"/>
</dbReference>
<dbReference type="AlphaFoldDB" id="A0A368X977"/>
<evidence type="ECO:0000313" key="2">
    <source>
        <dbReference type="EMBL" id="RCW64513.1"/>
    </source>
</evidence>
<evidence type="ECO:0000313" key="3">
    <source>
        <dbReference type="Proteomes" id="UP000252884"/>
    </source>
</evidence>
<comment type="caution">
    <text evidence="2">The sequence shown here is derived from an EMBL/GenBank/DDBJ whole genome shotgun (WGS) entry which is preliminary data.</text>
</comment>
<dbReference type="Pfam" id="PF07362">
    <property type="entry name" value="CcdA"/>
    <property type="match status" value="1"/>
</dbReference>
<keyword evidence="3" id="KW-1185">Reference proteome</keyword>